<evidence type="ECO:0000313" key="2">
    <source>
        <dbReference type="Proteomes" id="UP000502196"/>
    </source>
</evidence>
<protein>
    <submittedName>
        <fullName evidence="1">Uncharacterized protein</fullName>
    </submittedName>
</protein>
<proteinExistence type="predicted"/>
<reference evidence="1 2" key="1">
    <citation type="submission" date="2020-04" db="EMBL/GenBank/DDBJ databases">
        <authorList>
            <person name="Hogendoorn C."/>
        </authorList>
    </citation>
    <scope>NUCLEOTIDE SEQUENCE [LARGE SCALE GENOMIC DNA]</scope>
    <source>
        <strain evidence="1">COOX1</strain>
    </source>
</reference>
<dbReference type="EMBL" id="LR792683">
    <property type="protein sequence ID" value="CAB3394888.1"/>
    <property type="molecule type" value="Genomic_DNA"/>
</dbReference>
<organism evidence="1 2">
    <name type="scientific">Kyrpidia spormannii</name>
    <dbReference type="NCBI Taxonomy" id="2055160"/>
    <lineage>
        <taxon>Bacteria</taxon>
        <taxon>Bacillati</taxon>
        <taxon>Bacillota</taxon>
        <taxon>Bacilli</taxon>
        <taxon>Bacillales</taxon>
        <taxon>Alicyclobacillaceae</taxon>
        <taxon>Kyrpidia</taxon>
    </lineage>
</organism>
<accession>A0A6F9EEG2</accession>
<dbReference type="AlphaFoldDB" id="A0A6F9EEG2"/>
<dbReference type="Proteomes" id="UP000502196">
    <property type="component" value="Chromosome"/>
</dbReference>
<evidence type="ECO:0000313" key="1">
    <source>
        <dbReference type="EMBL" id="CAB3394888.1"/>
    </source>
</evidence>
<sequence>MSAFVDQVDHDPGKRLLVLLGTHFPHLLQKALLFVLGIHLPSQEVPHSISDLLDLLGAHPGRLRLINPVAEEVLPLLKVLENVHVSAPPSA</sequence>
<gene>
    <name evidence="1" type="ORF">COOX1_2642</name>
</gene>
<name>A0A6F9EEG2_9BACL</name>